<reference evidence="4" key="1">
    <citation type="journal article" date="2014" name="BMC Genomics">
        <title>Genome characteristics reveal the impact of lichenization on lichen-forming fungus Endocarpon pusillum Hedwig (Verrucariales, Ascomycota).</title>
        <authorList>
            <person name="Wang Y.-Y."/>
            <person name="Liu B."/>
            <person name="Zhang X.-Y."/>
            <person name="Zhou Q.-M."/>
            <person name="Zhang T."/>
            <person name="Li H."/>
            <person name="Yu Y.-F."/>
            <person name="Zhang X.-L."/>
            <person name="Hao X.-Y."/>
            <person name="Wang M."/>
            <person name="Wang L."/>
            <person name="Wei J.-C."/>
        </authorList>
    </citation>
    <scope>NUCLEOTIDE SEQUENCE [LARGE SCALE GENOMIC DNA]</scope>
    <source>
        <strain evidence="4">Z07020 / HMAS-L-300199</strain>
    </source>
</reference>
<dbReference type="Gene3D" id="3.90.640.10">
    <property type="entry name" value="Actin, Chain A, domain 4"/>
    <property type="match status" value="1"/>
</dbReference>
<proteinExistence type="inferred from homology"/>
<dbReference type="GeneID" id="19239214"/>
<evidence type="ECO:0000256" key="1">
    <source>
        <dbReference type="RuleBase" id="RU000487"/>
    </source>
</evidence>
<comment type="similarity">
    <text evidence="1">Belongs to the actin family.</text>
</comment>
<keyword evidence="4" id="KW-1185">Reference proteome</keyword>
<dbReference type="Pfam" id="PF00022">
    <property type="entry name" value="Actin"/>
    <property type="match status" value="1"/>
</dbReference>
<dbReference type="InterPro" id="IPR004001">
    <property type="entry name" value="Actin_CS"/>
</dbReference>
<dbReference type="FunFam" id="3.30.420.40:FF:000050">
    <property type="entry name" value="Actin, alpha skeletal muscle"/>
    <property type="match status" value="1"/>
</dbReference>
<dbReference type="PANTHER" id="PTHR11937">
    <property type="entry name" value="ACTIN"/>
    <property type="match status" value="1"/>
</dbReference>
<dbReference type="SMART" id="SM00268">
    <property type="entry name" value="ACTIN"/>
    <property type="match status" value="1"/>
</dbReference>
<dbReference type="Proteomes" id="UP000019373">
    <property type="component" value="Unassembled WGS sequence"/>
</dbReference>
<dbReference type="PRINTS" id="PR00190">
    <property type="entry name" value="ACTIN"/>
</dbReference>
<dbReference type="HOGENOM" id="CLU_027965_0_2_1"/>
<name>U1I2V7_ENDPU</name>
<dbReference type="FunFam" id="3.30.420.40:FF:000404">
    <property type="entry name" value="Major actin"/>
    <property type="match status" value="1"/>
</dbReference>
<feature type="compositionally biased region" description="Low complexity" evidence="2">
    <location>
        <begin position="199"/>
        <end position="215"/>
    </location>
</feature>
<dbReference type="SUPFAM" id="SSF53067">
    <property type="entry name" value="Actin-like ATPase domain"/>
    <property type="match status" value="2"/>
</dbReference>
<dbReference type="EMBL" id="KE720769">
    <property type="protein sequence ID" value="ERF76324.1"/>
    <property type="molecule type" value="Genomic_DNA"/>
</dbReference>
<feature type="region of interest" description="Disordered" evidence="2">
    <location>
        <begin position="189"/>
        <end position="215"/>
    </location>
</feature>
<dbReference type="RefSeq" id="XP_007786365.1">
    <property type="nucleotide sequence ID" value="XM_007788175.1"/>
</dbReference>
<gene>
    <name evidence="3" type="ORF">EPUS_04182</name>
</gene>
<organism evidence="3 4">
    <name type="scientific">Endocarpon pusillum (strain Z07020 / HMAS-L-300199)</name>
    <name type="common">Lichen-forming fungus</name>
    <dbReference type="NCBI Taxonomy" id="1263415"/>
    <lineage>
        <taxon>Eukaryota</taxon>
        <taxon>Fungi</taxon>
        <taxon>Dikarya</taxon>
        <taxon>Ascomycota</taxon>
        <taxon>Pezizomycotina</taxon>
        <taxon>Eurotiomycetes</taxon>
        <taxon>Chaetothyriomycetidae</taxon>
        <taxon>Verrucariales</taxon>
        <taxon>Verrucariaceae</taxon>
        <taxon>Endocarpon</taxon>
    </lineage>
</organism>
<protein>
    <submittedName>
        <fullName evidence="3">Actin</fullName>
    </submittedName>
</protein>
<dbReference type="InterPro" id="IPR004000">
    <property type="entry name" value="Actin"/>
</dbReference>
<dbReference type="Gene3D" id="2.30.36.70">
    <property type="entry name" value="Actin, Chain A, domain 2"/>
    <property type="match status" value="1"/>
</dbReference>
<dbReference type="AlphaFoldDB" id="U1I2V7"/>
<dbReference type="FunFam" id="3.30.420.40:FF:000058">
    <property type="entry name" value="Putative actin-related protein 5"/>
    <property type="match status" value="1"/>
</dbReference>
<evidence type="ECO:0000313" key="4">
    <source>
        <dbReference type="Proteomes" id="UP000019373"/>
    </source>
</evidence>
<evidence type="ECO:0000313" key="3">
    <source>
        <dbReference type="EMBL" id="ERF76324.1"/>
    </source>
</evidence>
<accession>U1I2V7</accession>
<dbReference type="PROSITE" id="PS00432">
    <property type="entry name" value="ACTINS_2"/>
    <property type="match status" value="1"/>
</dbReference>
<dbReference type="Gene3D" id="3.30.420.40">
    <property type="match status" value="2"/>
</dbReference>
<dbReference type="OrthoDB" id="5132116at2759"/>
<dbReference type="InterPro" id="IPR043129">
    <property type="entry name" value="ATPase_NBD"/>
</dbReference>
<dbReference type="eggNOG" id="KOG0676">
    <property type="taxonomic scope" value="Eukaryota"/>
</dbReference>
<evidence type="ECO:0000256" key="2">
    <source>
        <dbReference type="SAM" id="MobiDB-lite"/>
    </source>
</evidence>
<sequence length="398" mass="44038">MVGMGQKDSYVGHEAQVKRGILTLRNPVQHTVVTNWDDMEKLWHHTFYNELRVAPEEHPVLMTDAPLTPASNRERMTQIVFEAFNSPAYYVSVAAVLALYASGLTTGLVIDAGEKTTHVVPVYEGFMLPHAVSRVDLAGRDLTDYLMWILAERGYPFSTTAERMIVQDIKEKLCYTALDFEQEVVTTAGGANEPDVSRRSSIQSNSSGLSGTSMNSASSDYSAATVTSEVSDHASFNDLYTEVRPIIRFERPTARAGNLEKSYELPDGQVITIGNERFRAPEALFQPSLVGLESVGLHVAAFSSIVKCDRDIRRELYGNIVLAGGSTMYPGFGDRMQKEMTVLAPGGMRVKIIAPPERKYSVWLGASILASLSSFEQMWVSKQDYDESGPSIVHRKCF</sequence>